<dbReference type="Proteomes" id="UP000233556">
    <property type="component" value="Unassembled WGS sequence"/>
</dbReference>
<proteinExistence type="predicted"/>
<keyword evidence="1" id="KW-0548">Nucleotidyltransferase</keyword>
<dbReference type="OrthoDB" id="419189at2759"/>
<keyword evidence="1" id="KW-0808">Transferase</keyword>
<evidence type="ECO:0000313" key="1">
    <source>
        <dbReference type="EMBL" id="PKU43804.1"/>
    </source>
</evidence>
<dbReference type="GO" id="GO:0003964">
    <property type="term" value="F:RNA-directed DNA polymerase activity"/>
    <property type="evidence" value="ECO:0007669"/>
    <property type="project" value="UniProtKB-KW"/>
</dbReference>
<dbReference type="PANTHER" id="PTHR33332">
    <property type="entry name" value="REVERSE TRANSCRIPTASE DOMAIN-CONTAINING PROTEIN"/>
    <property type="match status" value="1"/>
</dbReference>
<protein>
    <submittedName>
        <fullName evidence="1">Rna-directed dna polymerase from mobile element jockey-like</fullName>
    </submittedName>
</protein>
<name>A0A2I0UCP5_LIMLA</name>
<evidence type="ECO:0000313" key="2">
    <source>
        <dbReference type="Proteomes" id="UP000233556"/>
    </source>
</evidence>
<keyword evidence="1" id="KW-0695">RNA-directed DNA polymerase</keyword>
<organism evidence="1 2">
    <name type="scientific">Limosa lapponica baueri</name>
    <dbReference type="NCBI Taxonomy" id="1758121"/>
    <lineage>
        <taxon>Eukaryota</taxon>
        <taxon>Metazoa</taxon>
        <taxon>Chordata</taxon>
        <taxon>Craniata</taxon>
        <taxon>Vertebrata</taxon>
        <taxon>Euteleostomi</taxon>
        <taxon>Archelosauria</taxon>
        <taxon>Archosauria</taxon>
        <taxon>Dinosauria</taxon>
        <taxon>Saurischia</taxon>
        <taxon>Theropoda</taxon>
        <taxon>Coelurosauria</taxon>
        <taxon>Aves</taxon>
        <taxon>Neognathae</taxon>
        <taxon>Neoaves</taxon>
        <taxon>Charadriiformes</taxon>
        <taxon>Scolopacidae</taxon>
        <taxon>Limosa</taxon>
    </lineage>
</organism>
<dbReference type="AlphaFoldDB" id="A0A2I0UCP5"/>
<reference evidence="2" key="1">
    <citation type="submission" date="2017-11" db="EMBL/GenBank/DDBJ databases">
        <authorList>
            <person name="Lima N.C."/>
            <person name="Parody-Merino A.M."/>
            <person name="Battley P.F."/>
            <person name="Fidler A.E."/>
            <person name="Prosdocimi F."/>
        </authorList>
    </citation>
    <scope>NUCLEOTIDE SEQUENCE [LARGE SCALE GENOMIC DNA]</scope>
</reference>
<dbReference type="EMBL" id="KZ505869">
    <property type="protein sequence ID" value="PKU43804.1"/>
    <property type="molecule type" value="Genomic_DNA"/>
</dbReference>
<accession>A0A2I0UCP5</accession>
<keyword evidence="2" id="KW-1185">Reference proteome</keyword>
<gene>
    <name evidence="1" type="ORF">llap_5870</name>
</gene>
<sequence>MVVNGIKSSWCPVTSGIYQGAVLGPVLFNIFINDLDEGIICTLNRNNPMSHYRLGNEWLESCLAEKNLGMLVDSQLNMIQQRAQVAKETNA</sequence>
<reference evidence="2" key="2">
    <citation type="submission" date="2017-12" db="EMBL/GenBank/DDBJ databases">
        <title>Genome sequence of the Bar-tailed Godwit (Limosa lapponica baueri).</title>
        <authorList>
            <person name="Lima N.C.B."/>
            <person name="Parody-Merino A.M."/>
            <person name="Battley P.F."/>
            <person name="Fidler A.E."/>
            <person name="Prosdocimi F."/>
        </authorList>
    </citation>
    <scope>NUCLEOTIDE SEQUENCE [LARGE SCALE GENOMIC DNA]</scope>
</reference>